<gene>
    <name evidence="1" type="ORF">SAMN05660772_01737</name>
</gene>
<evidence type="ECO:0000313" key="2">
    <source>
        <dbReference type="Proteomes" id="UP000192408"/>
    </source>
</evidence>
<name>A0A1W1UIH8_9PAST</name>
<accession>A0A1W1UIH8</accession>
<sequence length="222" mass="24281">MKNEFNTGKAVWAMMPNWILNSRNDTLFDLDGSVQGDSAAYAPLSGSNIFEHALIAGDRPDFWENMADNLGTMVSNGFADMRWILEEKFSPVEPVSQADDGDKPHLNMVCTLPMVDDSSVISAVENDEPVAERGVNSAHDGLLPTYESAVADFVSEEINPISSDNSAYAYNIDHALPLSYTLNTESFATPDLAADRTINSSNLPMVDGEMRLSDLFYGISEL</sequence>
<dbReference type="AlphaFoldDB" id="A0A1W1UIH8"/>
<dbReference type="STRING" id="1122938.SAMN05660772_01737"/>
<dbReference type="EMBL" id="FWWV01000004">
    <property type="protein sequence ID" value="SMB80908.1"/>
    <property type="molecule type" value="Genomic_DNA"/>
</dbReference>
<organism evidence="1 2">
    <name type="scientific">Pasteurella testudinis DSM 23072</name>
    <dbReference type="NCBI Taxonomy" id="1122938"/>
    <lineage>
        <taxon>Bacteria</taxon>
        <taxon>Pseudomonadati</taxon>
        <taxon>Pseudomonadota</taxon>
        <taxon>Gammaproteobacteria</taxon>
        <taxon>Pasteurellales</taxon>
        <taxon>Pasteurellaceae</taxon>
        <taxon>Pasteurella</taxon>
    </lineage>
</organism>
<evidence type="ECO:0000313" key="1">
    <source>
        <dbReference type="EMBL" id="SMB80908.1"/>
    </source>
</evidence>
<keyword evidence="2" id="KW-1185">Reference proteome</keyword>
<proteinExistence type="predicted"/>
<protein>
    <submittedName>
        <fullName evidence="1">Uncharacterized protein</fullName>
    </submittedName>
</protein>
<dbReference type="Proteomes" id="UP000192408">
    <property type="component" value="Unassembled WGS sequence"/>
</dbReference>
<dbReference type="RefSeq" id="WP_084256033.1">
    <property type="nucleotide sequence ID" value="NZ_FWWV01000004.1"/>
</dbReference>
<reference evidence="2" key="1">
    <citation type="submission" date="2017-04" db="EMBL/GenBank/DDBJ databases">
        <authorList>
            <person name="Varghese N."/>
            <person name="Submissions S."/>
        </authorList>
    </citation>
    <scope>NUCLEOTIDE SEQUENCE [LARGE SCALE GENOMIC DNA]</scope>
    <source>
        <strain evidence="2">DSM 23072</strain>
    </source>
</reference>